<dbReference type="Gene3D" id="3.90.25.10">
    <property type="entry name" value="UDP-galactose 4-epimerase, domain 1"/>
    <property type="match status" value="1"/>
</dbReference>
<keyword evidence="6" id="KW-0645">Protease</keyword>
<dbReference type="Pfam" id="PF00675">
    <property type="entry name" value="Peptidase_M16"/>
    <property type="match status" value="1"/>
</dbReference>
<dbReference type="AlphaFoldDB" id="A0A0F8U8T4"/>
<evidence type="ECO:0000256" key="2">
    <source>
        <dbReference type="ARBA" id="ARBA00001947"/>
    </source>
</evidence>
<evidence type="ECO:0000256" key="15">
    <source>
        <dbReference type="RuleBase" id="RU004447"/>
    </source>
</evidence>
<proteinExistence type="inferred from homology"/>
<dbReference type="InterPro" id="IPR036291">
    <property type="entry name" value="NAD(P)-bd_dom_sf"/>
</dbReference>
<dbReference type="SUPFAM" id="SSF51735">
    <property type="entry name" value="NAD(P)-binding Rossmann-fold domains"/>
    <property type="match status" value="1"/>
</dbReference>
<evidence type="ECO:0000313" key="20">
    <source>
        <dbReference type="Proteomes" id="UP000034947"/>
    </source>
</evidence>
<keyword evidence="7" id="KW-0479">Metal-binding</keyword>
<evidence type="ECO:0000256" key="1">
    <source>
        <dbReference type="ARBA" id="ARBA00001098"/>
    </source>
</evidence>
<name>A0A0F8U8T4_9EURO</name>
<keyword evidence="8" id="KW-0378">Hydrolase</keyword>
<evidence type="ECO:0000256" key="14">
    <source>
        <dbReference type="ARBA" id="ARBA00045757"/>
    </source>
</evidence>
<protein>
    <recommendedName>
        <fullName evidence="5">mitochondrial processing peptidase</fullName>
        <ecNumber evidence="5">3.4.24.64</ecNumber>
    </recommendedName>
    <alternativeName>
        <fullName evidence="13">Beta-MPP</fullName>
    </alternativeName>
</protein>
<dbReference type="InterPro" id="IPR011249">
    <property type="entry name" value="Metalloenz_LuxS/M16"/>
</dbReference>
<dbReference type="Proteomes" id="UP000034947">
    <property type="component" value="Unassembled WGS sequence"/>
</dbReference>
<dbReference type="GO" id="GO:0046872">
    <property type="term" value="F:metal ion binding"/>
    <property type="evidence" value="ECO:0007669"/>
    <property type="project" value="UniProtKB-KW"/>
</dbReference>
<evidence type="ECO:0000313" key="19">
    <source>
        <dbReference type="EMBL" id="KKK16144.1"/>
    </source>
</evidence>
<evidence type="ECO:0000256" key="9">
    <source>
        <dbReference type="ARBA" id="ARBA00022833"/>
    </source>
</evidence>
<evidence type="ECO:0000256" key="13">
    <source>
        <dbReference type="ARBA" id="ARBA00031018"/>
    </source>
</evidence>
<comment type="function">
    <text evidence="14">Catalytic subunit of the essential mitochondrial processing protease (MPP), which cleaves the mitochondrial sequence off newly imported precursors proteins. Preferentially, cleaves after an arginine at position P2.</text>
</comment>
<comment type="catalytic activity">
    <reaction evidence="1">
        <text>Release of N-terminal transit peptides from precursor proteins imported into the mitochondrion, typically with Arg in position P2.</text>
        <dbReference type="EC" id="3.4.24.64"/>
    </reaction>
</comment>
<gene>
    <name evidence="19" type="ORF">AOCH_004899</name>
</gene>
<keyword evidence="10" id="KW-0809">Transit peptide</keyword>
<comment type="cofactor">
    <cofactor evidence="2">
        <name>Zn(2+)</name>
        <dbReference type="ChEBI" id="CHEBI:29105"/>
    </cofactor>
</comment>
<dbReference type="GO" id="GO:0004222">
    <property type="term" value="F:metalloendopeptidase activity"/>
    <property type="evidence" value="ECO:0007669"/>
    <property type="project" value="UniProtKB-EC"/>
</dbReference>
<keyword evidence="11" id="KW-0482">Metalloprotease</keyword>
<organism evidence="19 20">
    <name type="scientific">Aspergillus ochraceoroseus</name>
    <dbReference type="NCBI Taxonomy" id="138278"/>
    <lineage>
        <taxon>Eukaryota</taxon>
        <taxon>Fungi</taxon>
        <taxon>Dikarya</taxon>
        <taxon>Ascomycota</taxon>
        <taxon>Pezizomycotina</taxon>
        <taxon>Eurotiomycetes</taxon>
        <taxon>Eurotiomycetidae</taxon>
        <taxon>Eurotiales</taxon>
        <taxon>Aspergillaceae</taxon>
        <taxon>Aspergillus</taxon>
        <taxon>Aspergillus subgen. Nidulantes</taxon>
    </lineage>
</organism>
<dbReference type="SUPFAM" id="SSF63411">
    <property type="entry name" value="LuxS/MPP-like metallohydrolase"/>
    <property type="match status" value="2"/>
</dbReference>
<dbReference type="GO" id="GO:0006627">
    <property type="term" value="P:protein processing involved in protein targeting to mitochondrion"/>
    <property type="evidence" value="ECO:0007669"/>
    <property type="project" value="TreeGrafter"/>
</dbReference>
<evidence type="ECO:0000256" key="8">
    <source>
        <dbReference type="ARBA" id="ARBA00022801"/>
    </source>
</evidence>
<dbReference type="NCBIfam" id="NF043036">
    <property type="entry name" value="ErythonDh"/>
    <property type="match status" value="1"/>
</dbReference>
<comment type="similarity">
    <text evidence="4 15">Belongs to the peptidase M16 family.</text>
</comment>
<evidence type="ECO:0000256" key="4">
    <source>
        <dbReference type="ARBA" id="ARBA00007261"/>
    </source>
</evidence>
<dbReference type="GO" id="GO:0005759">
    <property type="term" value="C:mitochondrial matrix"/>
    <property type="evidence" value="ECO:0007669"/>
    <property type="project" value="UniProtKB-ARBA"/>
</dbReference>
<dbReference type="OrthoDB" id="10251424at2759"/>
<keyword evidence="12" id="KW-0496">Mitochondrion</keyword>
<dbReference type="CDD" id="cd05238">
    <property type="entry name" value="Gne_like_SDR_e"/>
    <property type="match status" value="1"/>
</dbReference>
<dbReference type="InterPro" id="IPR011765">
    <property type="entry name" value="Pept_M16_N"/>
</dbReference>
<dbReference type="InterPro" id="IPR007863">
    <property type="entry name" value="Peptidase_M16_C"/>
</dbReference>
<dbReference type="FunFam" id="3.30.830.10:FF:000001">
    <property type="entry name" value="Mitochondrial-processing peptidase subunit beta, mitochondrial"/>
    <property type="match status" value="1"/>
</dbReference>
<reference evidence="19 20" key="1">
    <citation type="submission" date="2015-02" db="EMBL/GenBank/DDBJ databases">
        <title>Draft Genome Sequences of Two Closely-Related Aflatoxigenic Aspergillus Species Obtained from the Cote d'Ivoire.</title>
        <authorList>
            <person name="Moore G.G."/>
            <person name="Beltz S.B."/>
            <person name="Mack B.M."/>
        </authorList>
    </citation>
    <scope>NUCLEOTIDE SEQUENCE [LARGE SCALE GENOMIC DNA]</scope>
    <source>
        <strain evidence="19 20">SRRC1432</strain>
    </source>
</reference>
<dbReference type="InterPro" id="IPR001509">
    <property type="entry name" value="Epimerase_deHydtase"/>
</dbReference>
<feature type="domain" description="Peptidase M16 N-terminal" evidence="16">
    <location>
        <begin position="375"/>
        <end position="522"/>
    </location>
</feature>
<accession>A0A0F8U8T4</accession>
<dbReference type="InterPro" id="IPR050361">
    <property type="entry name" value="MPP/UQCRC_Complex"/>
</dbReference>
<dbReference type="EC" id="3.4.24.64" evidence="5"/>
<dbReference type="GO" id="GO:0016491">
    <property type="term" value="F:oxidoreductase activity"/>
    <property type="evidence" value="ECO:0007669"/>
    <property type="project" value="InterPro"/>
</dbReference>
<dbReference type="EMBL" id="JYKN01002502">
    <property type="protein sequence ID" value="KKK16144.1"/>
    <property type="molecule type" value="Genomic_DNA"/>
</dbReference>
<dbReference type="PANTHER" id="PTHR11851:SF149">
    <property type="entry name" value="GH01077P"/>
    <property type="match status" value="1"/>
</dbReference>
<evidence type="ECO:0000256" key="6">
    <source>
        <dbReference type="ARBA" id="ARBA00022670"/>
    </source>
</evidence>
<dbReference type="Gene3D" id="3.40.50.720">
    <property type="entry name" value="NAD(P)-binding Rossmann-like Domain"/>
    <property type="match status" value="1"/>
</dbReference>
<dbReference type="Gene3D" id="3.30.830.10">
    <property type="entry name" value="Metalloenzyme, LuxS/M16 peptidase-like"/>
    <property type="match status" value="2"/>
</dbReference>
<feature type="domain" description="Peptidase M16 C-terminal" evidence="18">
    <location>
        <begin position="527"/>
        <end position="718"/>
    </location>
</feature>
<evidence type="ECO:0000256" key="12">
    <source>
        <dbReference type="ARBA" id="ARBA00023128"/>
    </source>
</evidence>
<keyword evidence="9" id="KW-0862">Zinc</keyword>
<dbReference type="InterPro" id="IPR050005">
    <property type="entry name" value="DenD"/>
</dbReference>
<dbReference type="VEuPathDB" id="FungiDB:P175DRAFT_0515007"/>
<evidence type="ECO:0000259" key="17">
    <source>
        <dbReference type="Pfam" id="PF01370"/>
    </source>
</evidence>
<evidence type="ECO:0000256" key="5">
    <source>
        <dbReference type="ARBA" id="ARBA00012299"/>
    </source>
</evidence>
<feature type="domain" description="NAD-dependent epimerase/dehydratase" evidence="17">
    <location>
        <begin position="3"/>
        <end position="213"/>
    </location>
</feature>
<evidence type="ECO:0000256" key="7">
    <source>
        <dbReference type="ARBA" id="ARBA00022723"/>
    </source>
</evidence>
<dbReference type="Pfam" id="PF01370">
    <property type="entry name" value="Epimerase"/>
    <property type="match status" value="1"/>
</dbReference>
<evidence type="ECO:0000259" key="18">
    <source>
        <dbReference type="Pfam" id="PF05193"/>
    </source>
</evidence>
<comment type="subcellular location">
    <subcellularLocation>
        <location evidence="3">Mitochondrion</location>
    </subcellularLocation>
</comment>
<comment type="caution">
    <text evidence="19">The sequence shown here is derived from an EMBL/GenBank/DDBJ whole genome shotgun (WGS) entry which is preliminary data.</text>
</comment>
<keyword evidence="20" id="KW-1185">Reference proteome</keyword>
<dbReference type="PROSITE" id="PS00143">
    <property type="entry name" value="INSULINASE"/>
    <property type="match status" value="1"/>
</dbReference>
<evidence type="ECO:0000259" key="16">
    <source>
        <dbReference type="Pfam" id="PF00675"/>
    </source>
</evidence>
<dbReference type="Pfam" id="PF05193">
    <property type="entry name" value="Peptidase_M16_C"/>
    <property type="match status" value="1"/>
</dbReference>
<dbReference type="InterPro" id="IPR001431">
    <property type="entry name" value="Pept_M16_Zn_BS"/>
</dbReference>
<dbReference type="PANTHER" id="PTHR11851">
    <property type="entry name" value="METALLOPROTEASE"/>
    <property type="match status" value="1"/>
</dbReference>
<dbReference type="FunFam" id="3.30.830.10:FF:000002">
    <property type="entry name" value="Mitochondrial-processing peptidase subunit beta"/>
    <property type="match status" value="1"/>
</dbReference>
<sequence>MSIIITGAGGYVGQELAAALLASSPDLTVTLTDVVAPEVPASAAAQHASRAKCIQADLTSPKVVDELFTESNHFDTVYLLHGIMSSGSEANFELGMRVNLDSSRYILERLRAVQPGVKVVFTSSLAVYGLAPPGFVIDETNFPPVPLSSYGSQKLIVETLLNDYSRRGFLDGRAVRLPTVTVRAGKPTQAASSFASGIIREPFNGEKAILPVGKSTEMWICSPYTVVKNLMHARTIPKEAFGDSRSVNLPGLVVSVQQMLDALEEVGGKERRALVEEKYDPEVDRIVQTWSPYFNPARAGRPASSSFLHSPSSPSNIPPSIPITMASRRLAFNFNQALRSRAALKAVQPVKRGFASPVSLPSTTQSTTLSNGFTIATEYSPWAQTSTVGVWIDAGSRAETDKTNGTAHFLEHLAFKGTNKRSQHQLELEIENMGAHLNAYTSRENTVYYAKSFNNDVPKAVDILADILQNSKLESAAIERERDVILREQEEVDKQLEEVVFDHLHATAFQNQPLGRTILGPKENIQTITRDNLTDYIKTNYTADRMVLVGAGGIPHDQLVKLAEEHFGSLPSKAPTSAALALTAEQKRTPEFIGSEVRLRDDTLPSAHIALAVEGVSWKDDDYFTALVAQAIVGNWDRAMGNSSYLGSKLSSFVEQNGLANSFMSFSTSYSDTGLWGIYMVSENLTRLDDLVHFALREWSRLSFNVTAAEVERAKAQLKASILLSLDGTTAVAEDIGRQIITTGRRLTPEDIERTIGQITEKHVMDFAQRKLWDQDVALSAVGSIEGILDYNRIRGDMSRNAA</sequence>
<evidence type="ECO:0000256" key="3">
    <source>
        <dbReference type="ARBA" id="ARBA00004173"/>
    </source>
</evidence>
<evidence type="ECO:0000256" key="10">
    <source>
        <dbReference type="ARBA" id="ARBA00022946"/>
    </source>
</evidence>
<evidence type="ECO:0000256" key="11">
    <source>
        <dbReference type="ARBA" id="ARBA00023049"/>
    </source>
</evidence>